<comment type="caution">
    <text evidence="1">The sequence shown here is derived from an EMBL/GenBank/DDBJ whole genome shotgun (WGS) entry which is preliminary data.</text>
</comment>
<evidence type="ECO:0008006" key="3">
    <source>
        <dbReference type="Google" id="ProtNLM"/>
    </source>
</evidence>
<evidence type="ECO:0000313" key="2">
    <source>
        <dbReference type="Proteomes" id="UP000034753"/>
    </source>
</evidence>
<dbReference type="InterPro" id="IPR011856">
    <property type="entry name" value="tRNA_endonuc-like_dom_sf"/>
</dbReference>
<proteinExistence type="predicted"/>
<reference evidence="1 2" key="1">
    <citation type="journal article" date="2015" name="Nature">
        <title>rRNA introns, odd ribosomes, and small enigmatic genomes across a large radiation of phyla.</title>
        <authorList>
            <person name="Brown C.T."/>
            <person name="Hug L.A."/>
            <person name="Thomas B.C."/>
            <person name="Sharon I."/>
            <person name="Castelle C.J."/>
            <person name="Singh A."/>
            <person name="Wilkins M.J."/>
            <person name="Williams K.H."/>
            <person name="Banfield J.F."/>
        </authorList>
    </citation>
    <scope>NUCLEOTIDE SEQUENCE [LARGE SCALE GENOMIC DNA]</scope>
</reference>
<gene>
    <name evidence="1" type="ORF">UU67_C0003G0040</name>
</gene>
<accession>A0A0G0ZMW0</accession>
<dbReference type="Proteomes" id="UP000034753">
    <property type="component" value="Unassembled WGS sequence"/>
</dbReference>
<sequence length="321" mass="38057">MPIFNIQNKKLQPISEKKFDLEQDIQKLIEANLDTIFGLIFVSGASNEEFFVRAREQDFYIDTLAFDEAQKSFVIIEYKKDKSISVIDQGFAYLSTMLNHKADFVLEINERLQKNFTKKDIDWEQSRIIFISPEFTNYQRNAINFKDLPIFLYEVKNYENNLIGFYPIKPYRTTESIGALSKDKTIQDVSKEVKVYTEENLVSRLERGKDFYYQLKEKILAFSPILVFHPTKTYVGIQREGDRRTIMAVNFQKNKLILDYTRSQPDDFIDPKKKINYKENSMKYFNQHISTLIVESADDVEYAVNIFYQAYERFLKQFSEK</sequence>
<dbReference type="EMBL" id="LCBN01000003">
    <property type="protein sequence ID" value="KKS14318.1"/>
    <property type="molecule type" value="Genomic_DNA"/>
</dbReference>
<protein>
    <recommendedName>
        <fullName evidence="3">DUF5655 domain-containing protein</fullName>
    </recommendedName>
</protein>
<dbReference type="PATRIC" id="fig|1618429.3.peg.130"/>
<dbReference type="GO" id="GO:0003676">
    <property type="term" value="F:nucleic acid binding"/>
    <property type="evidence" value="ECO:0007669"/>
    <property type="project" value="InterPro"/>
</dbReference>
<organism evidence="1 2">
    <name type="scientific">Candidatus Daviesbacteria bacterium GW2011_GWB1_41_5</name>
    <dbReference type="NCBI Taxonomy" id="1618429"/>
    <lineage>
        <taxon>Bacteria</taxon>
        <taxon>Candidatus Daviesiibacteriota</taxon>
    </lineage>
</organism>
<evidence type="ECO:0000313" key="1">
    <source>
        <dbReference type="EMBL" id="KKS14318.1"/>
    </source>
</evidence>
<dbReference type="Gene3D" id="3.40.1350.10">
    <property type="match status" value="1"/>
</dbReference>
<dbReference type="AlphaFoldDB" id="A0A0G0ZMW0"/>
<name>A0A0G0ZMW0_9BACT</name>